<reference evidence="7" key="2">
    <citation type="submission" date="2020-09" db="EMBL/GenBank/DDBJ databases">
        <authorList>
            <person name="Sun Q."/>
            <person name="Zhou Y."/>
        </authorList>
    </citation>
    <scope>NUCLEOTIDE SEQUENCE</scope>
    <source>
        <strain evidence="7">CGMCC 1.12726</strain>
    </source>
</reference>
<dbReference type="GO" id="GO:0005886">
    <property type="term" value="C:plasma membrane"/>
    <property type="evidence" value="ECO:0007669"/>
    <property type="project" value="UniProtKB-SubCell"/>
</dbReference>
<feature type="transmembrane region" description="Helical" evidence="6">
    <location>
        <begin position="7"/>
        <end position="30"/>
    </location>
</feature>
<dbReference type="EMBL" id="BMFO01000002">
    <property type="protein sequence ID" value="GGF88991.1"/>
    <property type="molecule type" value="Genomic_DNA"/>
</dbReference>
<sequence length="255" mass="25682">MGIGAGILSGLLGVGGGLLLVGALILLLPAQGVPEAVVVPVALASSLGSIVLTGLSSAWAHQRRGAVLWPTVAWLVPGMLLGAVLASLGVVQWAGPGLRWAVVAYCAAVALQLLADWPKAVGQDVSHVVGWRWTGFGLLVGAVSSVVGIGGGSMTVPALIWRGVPAVKAVATSAVCGVFIAVAAALTYSQSANPLPMPAHSLGYVYLPAALGVAAASVLFAPLGARWAHALPPQRLKQVFAAFLLLMAGLLVFKS</sequence>
<feature type="transmembrane region" description="Helical" evidence="6">
    <location>
        <begin position="166"/>
        <end position="189"/>
    </location>
</feature>
<evidence type="ECO:0000256" key="5">
    <source>
        <dbReference type="ARBA" id="ARBA00023136"/>
    </source>
</evidence>
<evidence type="ECO:0000256" key="2">
    <source>
        <dbReference type="ARBA" id="ARBA00009142"/>
    </source>
</evidence>
<keyword evidence="6" id="KW-1003">Cell membrane</keyword>
<proteinExistence type="inferred from homology"/>
<evidence type="ECO:0000256" key="1">
    <source>
        <dbReference type="ARBA" id="ARBA00004141"/>
    </source>
</evidence>
<keyword evidence="5 6" id="KW-0472">Membrane</keyword>
<dbReference type="PANTHER" id="PTHR43483">
    <property type="entry name" value="MEMBRANE TRANSPORTER PROTEIN HI_0806-RELATED"/>
    <property type="match status" value="1"/>
</dbReference>
<accession>A0A917CJ05</accession>
<feature type="transmembrane region" description="Helical" evidence="6">
    <location>
        <begin position="97"/>
        <end position="115"/>
    </location>
</feature>
<dbReference type="AlphaFoldDB" id="A0A917CJ05"/>
<dbReference type="Proteomes" id="UP000632858">
    <property type="component" value="Unassembled WGS sequence"/>
</dbReference>
<feature type="transmembrane region" description="Helical" evidence="6">
    <location>
        <begin position="67"/>
        <end position="91"/>
    </location>
</feature>
<protein>
    <recommendedName>
        <fullName evidence="6">Probable membrane transporter protein</fullName>
    </recommendedName>
</protein>
<evidence type="ECO:0000256" key="4">
    <source>
        <dbReference type="ARBA" id="ARBA00022989"/>
    </source>
</evidence>
<reference evidence="7" key="1">
    <citation type="journal article" date="2014" name="Int. J. Syst. Evol. Microbiol.">
        <title>Complete genome sequence of Corynebacterium casei LMG S-19264T (=DSM 44701T), isolated from a smear-ripened cheese.</title>
        <authorList>
            <consortium name="US DOE Joint Genome Institute (JGI-PGF)"/>
            <person name="Walter F."/>
            <person name="Albersmeier A."/>
            <person name="Kalinowski J."/>
            <person name="Ruckert C."/>
        </authorList>
    </citation>
    <scope>NUCLEOTIDE SEQUENCE</scope>
    <source>
        <strain evidence="7">CGMCC 1.12726</strain>
    </source>
</reference>
<gene>
    <name evidence="7" type="ORF">GCM10010960_08620</name>
</gene>
<comment type="subcellular location">
    <subcellularLocation>
        <location evidence="6">Cell membrane</location>
        <topology evidence="6">Multi-pass membrane protein</topology>
    </subcellularLocation>
    <subcellularLocation>
        <location evidence="1">Membrane</location>
        <topology evidence="1">Multi-pass membrane protein</topology>
    </subcellularLocation>
</comment>
<comment type="similarity">
    <text evidence="2 6">Belongs to the 4-toluene sulfonate uptake permease (TSUP) (TC 2.A.102) family.</text>
</comment>
<dbReference type="PANTHER" id="PTHR43483:SF3">
    <property type="entry name" value="MEMBRANE TRANSPORTER PROTEIN HI_0806-RELATED"/>
    <property type="match status" value="1"/>
</dbReference>
<evidence type="ECO:0000313" key="8">
    <source>
        <dbReference type="Proteomes" id="UP000632858"/>
    </source>
</evidence>
<dbReference type="RefSeq" id="WP_229730180.1">
    <property type="nucleotide sequence ID" value="NZ_BMFO01000002.1"/>
</dbReference>
<evidence type="ECO:0000313" key="7">
    <source>
        <dbReference type="EMBL" id="GGF88991.1"/>
    </source>
</evidence>
<keyword evidence="8" id="KW-1185">Reference proteome</keyword>
<feature type="transmembrane region" description="Helical" evidence="6">
    <location>
        <begin position="136"/>
        <end position="160"/>
    </location>
</feature>
<comment type="caution">
    <text evidence="7">The sequence shown here is derived from an EMBL/GenBank/DDBJ whole genome shotgun (WGS) entry which is preliminary data.</text>
</comment>
<feature type="transmembrane region" description="Helical" evidence="6">
    <location>
        <begin position="36"/>
        <end position="55"/>
    </location>
</feature>
<dbReference type="InterPro" id="IPR002781">
    <property type="entry name" value="TM_pro_TauE-like"/>
</dbReference>
<organism evidence="7 8">
    <name type="scientific">Arenimonas maotaiensis</name>
    <dbReference type="NCBI Taxonomy" id="1446479"/>
    <lineage>
        <taxon>Bacteria</taxon>
        <taxon>Pseudomonadati</taxon>
        <taxon>Pseudomonadota</taxon>
        <taxon>Gammaproteobacteria</taxon>
        <taxon>Lysobacterales</taxon>
        <taxon>Lysobacteraceae</taxon>
        <taxon>Arenimonas</taxon>
    </lineage>
</organism>
<keyword evidence="4 6" id="KW-1133">Transmembrane helix</keyword>
<evidence type="ECO:0000256" key="3">
    <source>
        <dbReference type="ARBA" id="ARBA00022692"/>
    </source>
</evidence>
<evidence type="ECO:0000256" key="6">
    <source>
        <dbReference type="RuleBase" id="RU363041"/>
    </source>
</evidence>
<dbReference type="Pfam" id="PF01925">
    <property type="entry name" value="TauE"/>
    <property type="match status" value="1"/>
</dbReference>
<feature type="transmembrane region" description="Helical" evidence="6">
    <location>
        <begin position="201"/>
        <end position="223"/>
    </location>
</feature>
<keyword evidence="3 6" id="KW-0812">Transmembrane</keyword>
<feature type="transmembrane region" description="Helical" evidence="6">
    <location>
        <begin position="235"/>
        <end position="253"/>
    </location>
</feature>
<name>A0A917CJ05_9GAMM</name>